<reference evidence="3" key="1">
    <citation type="submission" date="2017-09" db="EMBL/GenBank/DDBJ databases">
        <title>Depth-based differentiation of microbial function through sediment-hosted aquifers and enrichment of novel symbionts in the deep terrestrial subsurface.</title>
        <authorList>
            <person name="Probst A.J."/>
            <person name="Ladd B."/>
            <person name="Jarett J.K."/>
            <person name="Geller-Mcgrath D.E."/>
            <person name="Sieber C.M.K."/>
            <person name="Emerson J.B."/>
            <person name="Anantharaman K."/>
            <person name="Thomas B.C."/>
            <person name="Malmstrom R."/>
            <person name="Stieglmeier M."/>
            <person name="Klingl A."/>
            <person name="Woyke T."/>
            <person name="Ryan C.M."/>
            <person name="Banfield J.F."/>
        </authorList>
    </citation>
    <scope>NUCLEOTIDE SEQUENCE [LARGE SCALE GENOMIC DNA]</scope>
</reference>
<evidence type="ECO:0000259" key="1">
    <source>
        <dbReference type="Pfam" id="PF00961"/>
    </source>
</evidence>
<name>A0A2M6WTI1_9BACT</name>
<dbReference type="Pfam" id="PF00961">
    <property type="entry name" value="LAGLIDADG_1"/>
    <property type="match status" value="1"/>
</dbReference>
<feature type="domain" description="Homing endonuclease LAGLIDADG" evidence="1">
    <location>
        <begin position="19"/>
        <end position="128"/>
    </location>
</feature>
<dbReference type="PANTHER" id="PTHR36181:SF2">
    <property type="entry name" value="INTRON-ENCODED ENDONUCLEASE AI3-RELATED"/>
    <property type="match status" value="1"/>
</dbReference>
<dbReference type="SUPFAM" id="SSF55608">
    <property type="entry name" value="Homing endonucleases"/>
    <property type="match status" value="1"/>
</dbReference>
<sequence>MFIGGRVHSVHMELDPNYIVGLTDGEGSFTAYAKNPDSLKQVKRRTKVEPRFFLKLIEKDKEILIKLKEYFGCGNVYFQVDNRVNHQNCYRYEVANRQDLEQIIIPFFERYSLRLRSKKGDFEIFCKILKMVLNKEHLKESGLRKIYKLKQKMH</sequence>
<dbReference type="EMBL" id="PFAM01000013">
    <property type="protein sequence ID" value="PIT96095.1"/>
    <property type="molecule type" value="Genomic_DNA"/>
</dbReference>
<dbReference type="InterPro" id="IPR027434">
    <property type="entry name" value="Homing_endonucl"/>
</dbReference>
<dbReference type="InterPro" id="IPR051289">
    <property type="entry name" value="LAGLIDADG_Endonuclease"/>
</dbReference>
<dbReference type="InterPro" id="IPR004860">
    <property type="entry name" value="LAGLIDADG_dom"/>
</dbReference>
<dbReference type="Gene3D" id="3.10.28.10">
    <property type="entry name" value="Homing endonucleases"/>
    <property type="match status" value="1"/>
</dbReference>
<evidence type="ECO:0000313" key="2">
    <source>
        <dbReference type="EMBL" id="PIT96095.1"/>
    </source>
</evidence>
<organism evidence="2 3">
    <name type="scientific">Candidatus Falkowbacteria bacterium CG10_big_fil_rev_8_21_14_0_10_37_14</name>
    <dbReference type="NCBI Taxonomy" id="1974561"/>
    <lineage>
        <taxon>Bacteria</taxon>
        <taxon>Candidatus Falkowiibacteriota</taxon>
    </lineage>
</organism>
<evidence type="ECO:0000313" key="3">
    <source>
        <dbReference type="Proteomes" id="UP000228533"/>
    </source>
</evidence>
<dbReference type="AlphaFoldDB" id="A0A2M6WTI1"/>
<accession>A0A2M6WTI1</accession>
<dbReference type="PANTHER" id="PTHR36181">
    <property type="entry name" value="INTRON-ENCODED ENDONUCLEASE AI3-RELATED"/>
    <property type="match status" value="1"/>
</dbReference>
<comment type="caution">
    <text evidence="2">The sequence shown here is derived from an EMBL/GenBank/DDBJ whole genome shotgun (WGS) entry which is preliminary data.</text>
</comment>
<protein>
    <recommendedName>
        <fullName evidence="1">Homing endonuclease LAGLIDADG domain-containing protein</fullName>
    </recommendedName>
</protein>
<gene>
    <name evidence="2" type="ORF">COT94_02425</name>
</gene>
<dbReference type="GO" id="GO:0004519">
    <property type="term" value="F:endonuclease activity"/>
    <property type="evidence" value="ECO:0007669"/>
    <property type="project" value="InterPro"/>
</dbReference>
<dbReference type="Proteomes" id="UP000228533">
    <property type="component" value="Unassembled WGS sequence"/>
</dbReference>
<proteinExistence type="predicted"/>